<dbReference type="Proteomes" id="UP000595847">
    <property type="component" value="Chromosome"/>
</dbReference>
<keyword evidence="4" id="KW-1003">Cell membrane</keyword>
<reference evidence="9 11" key="1">
    <citation type="submission" date="2020-12" db="EMBL/GenBank/DDBJ databases">
        <title>strain FJAT-54423T represents a novel species of the genus Brevibacillus.</title>
        <authorList>
            <person name="Tang R."/>
        </authorList>
    </citation>
    <scope>NUCLEOTIDE SEQUENCE [LARGE SCALE GENOMIC DNA]</scope>
    <source>
        <strain evidence="9 11">FJAT-54423</strain>
    </source>
</reference>
<evidence type="ECO:0000256" key="2">
    <source>
        <dbReference type="ARBA" id="ARBA00007935"/>
    </source>
</evidence>
<evidence type="ECO:0000256" key="1">
    <source>
        <dbReference type="ARBA" id="ARBA00004651"/>
    </source>
</evidence>
<feature type="transmembrane region" description="Helical" evidence="8">
    <location>
        <begin position="248"/>
        <end position="275"/>
    </location>
</feature>
<dbReference type="Pfam" id="PF01032">
    <property type="entry name" value="FecCD"/>
    <property type="match status" value="1"/>
</dbReference>
<feature type="transmembrane region" description="Helical" evidence="8">
    <location>
        <begin position="161"/>
        <end position="181"/>
    </location>
</feature>
<sequence>MKMRFFLFGGAGMALLFLSVGTSLSLGSADLPLSQVWGILLHQIPGVGMLVSADWPQSAEQIVLKVRFPRVLLAILVGACLSLAGAGFQGIMRNPLADPYTLGVASGSAVGASLMILFGFQYALLGQWSVPLAAFGTGLLSLWMVIRLANNQGNIHIETLILSGVVAQAFLGSIVSLLVSLSDQVVNEILFWLMGSLAFRGLPFTMVLLPALLLGLVILMGYSRTMNVFALGERQAAHLGIEVDQTKIAVLSVSTLLTAVAVSVSGIIGFVGLVVPHLVRLMAGPDYRLLLPLSALYGGIYVLWADTLARTVLSPTEIPLGVVTAFLGTPFFAYLLKKKQRSGKGEAM</sequence>
<keyword evidence="3" id="KW-0813">Transport</keyword>
<dbReference type="AlphaFoldDB" id="A0A7T5JLT9"/>
<evidence type="ECO:0000256" key="5">
    <source>
        <dbReference type="ARBA" id="ARBA00022692"/>
    </source>
</evidence>
<evidence type="ECO:0000313" key="12">
    <source>
        <dbReference type="Proteomes" id="UP000677234"/>
    </source>
</evidence>
<protein>
    <submittedName>
        <fullName evidence="9">Iron ABC transporter permease</fullName>
    </submittedName>
</protein>
<evidence type="ECO:0000256" key="7">
    <source>
        <dbReference type="ARBA" id="ARBA00023136"/>
    </source>
</evidence>
<feature type="transmembrane region" description="Helical" evidence="8">
    <location>
        <begin position="318"/>
        <end position="336"/>
    </location>
</feature>
<dbReference type="PANTHER" id="PTHR30472:SF25">
    <property type="entry name" value="ABC TRANSPORTER PERMEASE PROTEIN MJ0876-RELATED"/>
    <property type="match status" value="1"/>
</dbReference>
<dbReference type="InterPro" id="IPR000522">
    <property type="entry name" value="ABC_transptr_permease_BtuC"/>
</dbReference>
<feature type="transmembrane region" description="Helical" evidence="8">
    <location>
        <begin position="100"/>
        <end position="120"/>
    </location>
</feature>
<evidence type="ECO:0000256" key="4">
    <source>
        <dbReference type="ARBA" id="ARBA00022475"/>
    </source>
</evidence>
<evidence type="ECO:0000313" key="9">
    <source>
        <dbReference type="EMBL" id="QQE72613.1"/>
    </source>
</evidence>
<comment type="similarity">
    <text evidence="2">Belongs to the binding-protein-dependent transport system permease family. FecCD subfamily.</text>
</comment>
<proteinExistence type="inferred from homology"/>
<gene>
    <name evidence="9" type="ORF">JD108_11565</name>
    <name evidence="10" type="ORF">KDJ56_11510</name>
</gene>
<keyword evidence="6 8" id="KW-1133">Transmembrane helix</keyword>
<dbReference type="CDD" id="cd06550">
    <property type="entry name" value="TM_ABC_iron-siderophores_like"/>
    <property type="match status" value="1"/>
</dbReference>
<evidence type="ECO:0000313" key="10">
    <source>
        <dbReference type="EMBL" id="QUO39690.1"/>
    </source>
</evidence>
<evidence type="ECO:0000256" key="6">
    <source>
        <dbReference type="ARBA" id="ARBA00022989"/>
    </source>
</evidence>
<evidence type="ECO:0000256" key="3">
    <source>
        <dbReference type="ARBA" id="ARBA00022448"/>
    </source>
</evidence>
<accession>A0A7T5JLT9</accession>
<feature type="transmembrane region" description="Helical" evidence="8">
    <location>
        <begin position="132"/>
        <end position="149"/>
    </location>
</feature>
<dbReference type="InterPro" id="IPR037294">
    <property type="entry name" value="ABC_BtuC-like"/>
</dbReference>
<feature type="transmembrane region" description="Helical" evidence="8">
    <location>
        <begin position="287"/>
        <end position="306"/>
    </location>
</feature>
<dbReference type="GO" id="GO:0005886">
    <property type="term" value="C:plasma membrane"/>
    <property type="evidence" value="ECO:0007669"/>
    <property type="project" value="UniProtKB-SubCell"/>
</dbReference>
<evidence type="ECO:0000313" key="11">
    <source>
        <dbReference type="Proteomes" id="UP000595847"/>
    </source>
</evidence>
<organism evidence="9 11">
    <name type="scientific">Brevibacillus composti</name>
    <dbReference type="NCBI Taxonomy" id="2796470"/>
    <lineage>
        <taxon>Bacteria</taxon>
        <taxon>Bacillati</taxon>
        <taxon>Bacillota</taxon>
        <taxon>Bacilli</taxon>
        <taxon>Bacillales</taxon>
        <taxon>Paenibacillaceae</taxon>
        <taxon>Brevibacillus</taxon>
    </lineage>
</organism>
<dbReference type="FunFam" id="1.10.3470.10:FF:000001">
    <property type="entry name" value="Vitamin B12 ABC transporter permease BtuC"/>
    <property type="match status" value="1"/>
</dbReference>
<feature type="transmembrane region" description="Helical" evidence="8">
    <location>
        <begin position="202"/>
        <end position="222"/>
    </location>
</feature>
<reference evidence="10" key="2">
    <citation type="submission" date="2021-04" db="EMBL/GenBank/DDBJ databases">
        <title>Brevibacillus composti FJAT-54423, complete genome.</title>
        <authorList>
            <person name="Tang R."/>
        </authorList>
    </citation>
    <scope>NUCLEOTIDE SEQUENCE</scope>
    <source>
        <strain evidence="10">FJAT-54424</strain>
    </source>
</reference>
<feature type="transmembrane region" description="Helical" evidence="8">
    <location>
        <begin position="68"/>
        <end position="88"/>
    </location>
</feature>
<dbReference type="RefSeq" id="WP_198826246.1">
    <property type="nucleotide sequence ID" value="NZ_CP066308.1"/>
</dbReference>
<keyword evidence="7 8" id="KW-0472">Membrane</keyword>
<dbReference type="PANTHER" id="PTHR30472">
    <property type="entry name" value="FERRIC ENTEROBACTIN TRANSPORT SYSTEM PERMEASE PROTEIN"/>
    <property type="match status" value="1"/>
</dbReference>
<comment type="subcellular location">
    <subcellularLocation>
        <location evidence="1">Cell membrane</location>
        <topology evidence="1">Multi-pass membrane protein</topology>
    </subcellularLocation>
</comment>
<dbReference type="GO" id="GO:0033214">
    <property type="term" value="P:siderophore-iron import into cell"/>
    <property type="evidence" value="ECO:0007669"/>
    <property type="project" value="TreeGrafter"/>
</dbReference>
<evidence type="ECO:0000256" key="8">
    <source>
        <dbReference type="SAM" id="Phobius"/>
    </source>
</evidence>
<dbReference type="Gene3D" id="1.10.3470.10">
    <property type="entry name" value="ABC transporter involved in vitamin B12 uptake, BtuC"/>
    <property type="match status" value="1"/>
</dbReference>
<dbReference type="KEGG" id="bcop:JD108_11565"/>
<dbReference type="SUPFAM" id="SSF81345">
    <property type="entry name" value="ABC transporter involved in vitamin B12 uptake, BtuC"/>
    <property type="match status" value="1"/>
</dbReference>
<name>A0A7T5JLT9_9BACL</name>
<dbReference type="EMBL" id="CP066308">
    <property type="protein sequence ID" value="QQE72613.1"/>
    <property type="molecule type" value="Genomic_DNA"/>
</dbReference>
<dbReference type="GO" id="GO:0022857">
    <property type="term" value="F:transmembrane transporter activity"/>
    <property type="evidence" value="ECO:0007669"/>
    <property type="project" value="InterPro"/>
</dbReference>
<dbReference type="Proteomes" id="UP000677234">
    <property type="component" value="Chromosome"/>
</dbReference>
<keyword evidence="5 8" id="KW-0812">Transmembrane</keyword>
<dbReference type="EMBL" id="CP073708">
    <property type="protein sequence ID" value="QUO39690.1"/>
    <property type="molecule type" value="Genomic_DNA"/>
</dbReference>
<keyword evidence="12" id="KW-1185">Reference proteome</keyword>